<keyword evidence="3" id="KW-1185">Reference proteome</keyword>
<accession>A0A5C6ZN53</accession>
<evidence type="ECO:0000313" key="2">
    <source>
        <dbReference type="EMBL" id="TXD90413.1"/>
    </source>
</evidence>
<feature type="coiled-coil region" evidence="1">
    <location>
        <begin position="19"/>
        <end position="46"/>
    </location>
</feature>
<keyword evidence="1" id="KW-0175">Coiled coil</keyword>
<reference evidence="2 3" key="1">
    <citation type="submission" date="2019-08" db="EMBL/GenBank/DDBJ databases">
        <title>Genomes of Subsaximicrobium wynnwilliamsii strains.</title>
        <authorList>
            <person name="Bowman J.P."/>
        </authorList>
    </citation>
    <scope>NUCLEOTIDE SEQUENCE [LARGE SCALE GENOMIC DNA]</scope>
    <source>
        <strain evidence="2 3">2-80-2</strain>
    </source>
</reference>
<gene>
    <name evidence="2" type="ORF">ESY86_03330</name>
</gene>
<proteinExistence type="predicted"/>
<organism evidence="2 3">
    <name type="scientific">Subsaximicrobium wynnwilliamsii</name>
    <dbReference type="NCBI Taxonomy" id="291179"/>
    <lineage>
        <taxon>Bacteria</taxon>
        <taxon>Pseudomonadati</taxon>
        <taxon>Bacteroidota</taxon>
        <taxon>Flavobacteriia</taxon>
        <taxon>Flavobacteriales</taxon>
        <taxon>Flavobacteriaceae</taxon>
        <taxon>Subsaximicrobium</taxon>
    </lineage>
</organism>
<evidence type="ECO:0008006" key="4">
    <source>
        <dbReference type="Google" id="ProtNLM"/>
    </source>
</evidence>
<dbReference type="Proteomes" id="UP000321578">
    <property type="component" value="Unassembled WGS sequence"/>
</dbReference>
<dbReference type="RefSeq" id="WP_147085159.1">
    <property type="nucleotide sequence ID" value="NZ_VORM01000002.1"/>
</dbReference>
<evidence type="ECO:0000256" key="1">
    <source>
        <dbReference type="SAM" id="Coils"/>
    </source>
</evidence>
<protein>
    <recommendedName>
        <fullName evidence="4">DUF4738 domain-containing protein</fullName>
    </recommendedName>
</protein>
<sequence>MKQILSILSCLALLFLSSCDQRSSEKERLENAISEFNQKQTVLETQTFYPETYTEIKTDSIISDTFKVSISNYSNMQKTIVLNEKPSVKTEASKAHRVFESDVLVAVQNKVIFEGHFSAVDFKNNNTSEFWKDATLEHIWVNQDQSDETQLLLGVSIVNPKSKAYKYYEMRIDHFGKQSIQLIEETS</sequence>
<dbReference type="OrthoDB" id="1441026at2"/>
<name>A0A5C6ZN53_9FLAO</name>
<comment type="caution">
    <text evidence="2">The sequence shown here is derived from an EMBL/GenBank/DDBJ whole genome shotgun (WGS) entry which is preliminary data.</text>
</comment>
<dbReference type="PROSITE" id="PS51257">
    <property type="entry name" value="PROKAR_LIPOPROTEIN"/>
    <property type="match status" value="1"/>
</dbReference>
<evidence type="ECO:0000313" key="3">
    <source>
        <dbReference type="Proteomes" id="UP000321578"/>
    </source>
</evidence>
<dbReference type="Gene3D" id="2.40.128.510">
    <property type="entry name" value="Protein of unknown function DUF4738"/>
    <property type="match status" value="1"/>
</dbReference>
<dbReference type="AlphaFoldDB" id="A0A5C6ZN53"/>
<dbReference type="EMBL" id="VORO01000003">
    <property type="protein sequence ID" value="TXD90413.1"/>
    <property type="molecule type" value="Genomic_DNA"/>
</dbReference>